<comment type="caution">
    <text evidence="1">The sequence shown here is derived from an EMBL/GenBank/DDBJ whole genome shotgun (WGS) entry which is preliminary data.</text>
</comment>
<dbReference type="Proteomes" id="UP000616151">
    <property type="component" value="Unassembled WGS sequence"/>
</dbReference>
<evidence type="ECO:0000313" key="1">
    <source>
        <dbReference type="EMBL" id="MBK1867214.1"/>
    </source>
</evidence>
<name>A0ACC5R3I5_9HYPH</name>
<evidence type="ECO:0000313" key="2">
    <source>
        <dbReference type="Proteomes" id="UP000616151"/>
    </source>
</evidence>
<reference evidence="1" key="1">
    <citation type="submission" date="2021-01" db="EMBL/GenBank/DDBJ databases">
        <authorList>
            <person name="Sun Q."/>
        </authorList>
    </citation>
    <scope>NUCLEOTIDE SEQUENCE</scope>
    <source>
        <strain evidence="1">YIM B02566</strain>
    </source>
</reference>
<dbReference type="EMBL" id="JAENHL010000007">
    <property type="protein sequence ID" value="MBK1867214.1"/>
    <property type="molecule type" value="Genomic_DNA"/>
</dbReference>
<proteinExistence type="predicted"/>
<accession>A0ACC5R3I5</accession>
<protein>
    <submittedName>
        <fullName evidence="1">GntR family transcriptional regulator</fullName>
    </submittedName>
</protein>
<sequence length="219" mass="24126">MAADTRSSPAPARQSLAEQAADVIVTGIYSGALKPGARLFEKELAQQLAMSRVPLREALKILEAQGIVESIPHKGSRITLFGEERTGHIVEARIALERIAVTAAAPRYKANPAFASGLDHLITRMESAAAQLDWITISKADLDFHREICRVSGNEIIGKLWESLARHVFITFGLEKRKPEDAAALGEQHRRLRDLLVAGDVASLQSEIEAHILRIRRRT</sequence>
<organism evidence="1 2">
    <name type="scientific">Taklimakanibacter albus</name>
    <dbReference type="NCBI Taxonomy" id="2800327"/>
    <lineage>
        <taxon>Bacteria</taxon>
        <taxon>Pseudomonadati</taxon>
        <taxon>Pseudomonadota</taxon>
        <taxon>Alphaproteobacteria</taxon>
        <taxon>Hyphomicrobiales</taxon>
        <taxon>Aestuariivirgaceae</taxon>
        <taxon>Taklimakanibacter</taxon>
    </lineage>
</organism>
<keyword evidence="2" id="KW-1185">Reference proteome</keyword>
<gene>
    <name evidence="1" type="ORF">JHL16_12730</name>
</gene>